<dbReference type="SUPFAM" id="SSF48239">
    <property type="entry name" value="Terpenoid cyclases/Protein prenyltransferases"/>
    <property type="match status" value="1"/>
</dbReference>
<evidence type="ECO:0000313" key="3">
    <source>
        <dbReference type="EMBL" id="MFD1320702.1"/>
    </source>
</evidence>
<name>A0ABW3YAQ3_9ACTN</name>
<feature type="compositionally biased region" description="Low complexity" evidence="1">
    <location>
        <begin position="372"/>
        <end position="397"/>
    </location>
</feature>
<dbReference type="Proteomes" id="UP001597260">
    <property type="component" value="Unassembled WGS sequence"/>
</dbReference>
<accession>A0ABW3YAQ3</accession>
<comment type="caution">
    <text evidence="3">The sequence shown here is derived from an EMBL/GenBank/DDBJ whole genome shotgun (WGS) entry which is preliminary data.</text>
</comment>
<feature type="region of interest" description="Disordered" evidence="1">
    <location>
        <begin position="1"/>
        <end position="22"/>
    </location>
</feature>
<keyword evidence="2" id="KW-1133">Transmembrane helix</keyword>
<reference evidence="4" key="1">
    <citation type="journal article" date="2019" name="Int. J. Syst. Evol. Microbiol.">
        <title>The Global Catalogue of Microorganisms (GCM) 10K type strain sequencing project: providing services to taxonomists for standard genome sequencing and annotation.</title>
        <authorList>
            <consortium name="The Broad Institute Genomics Platform"/>
            <consortium name="The Broad Institute Genome Sequencing Center for Infectious Disease"/>
            <person name="Wu L."/>
            <person name="Ma J."/>
        </authorList>
    </citation>
    <scope>NUCLEOTIDE SEQUENCE [LARGE SCALE GENOMIC DNA]</scope>
    <source>
        <strain evidence="4">JCM 31037</strain>
    </source>
</reference>
<keyword evidence="4" id="KW-1185">Reference proteome</keyword>
<proteinExistence type="predicted"/>
<feature type="transmembrane region" description="Helical" evidence="2">
    <location>
        <begin position="426"/>
        <end position="446"/>
    </location>
</feature>
<feature type="compositionally biased region" description="Polar residues" evidence="1">
    <location>
        <begin position="10"/>
        <end position="22"/>
    </location>
</feature>
<evidence type="ECO:0000256" key="1">
    <source>
        <dbReference type="SAM" id="MobiDB-lite"/>
    </source>
</evidence>
<dbReference type="EMBL" id="JBHTMP010000006">
    <property type="protein sequence ID" value="MFD1320702.1"/>
    <property type="molecule type" value="Genomic_DNA"/>
</dbReference>
<gene>
    <name evidence="3" type="ORF">ACFQ4H_06310</name>
</gene>
<evidence type="ECO:0000256" key="2">
    <source>
        <dbReference type="SAM" id="Phobius"/>
    </source>
</evidence>
<organism evidence="3 4">
    <name type="scientific">Micromonospora sonneratiae</name>
    <dbReference type="NCBI Taxonomy" id="1184706"/>
    <lineage>
        <taxon>Bacteria</taxon>
        <taxon>Bacillati</taxon>
        <taxon>Actinomycetota</taxon>
        <taxon>Actinomycetes</taxon>
        <taxon>Micromonosporales</taxon>
        <taxon>Micromonosporaceae</taxon>
        <taxon>Micromonospora</taxon>
    </lineage>
</organism>
<protein>
    <submittedName>
        <fullName evidence="3">Prenyltransferase/squalene oxidase repeat-containing protein</fullName>
    </submittedName>
</protein>
<keyword evidence="2" id="KW-0472">Membrane</keyword>
<sequence>MAPARPVVQPTPSATVSAGPSTPATSYAASGRAAGTWLAGELVDGGLPGFVGTDWGLTLDALFALQATGADPAASRAVTSATAAHVTSYSTWDDWGVAGVRIAGATAKLLVAAVSTGSDPRAYGGHDLRTETLELVATDGVHRGRVRDRYPAESGGVDASNTFAQSFAVIGLARSGGVPQDVVDFLIRQQCAAGGFRLSPDTFGTPSATCDESTNAVLDPDSTSMAVQALLTAAEAGAAGAAGAAAKGADWLVKVQRADGSFGGSGPTEASNTNSTGLAGQALAAAGRREAADRAAAYVVAHQLTIANAGKATGETGAIAYNTEGLTTAQSSGVADNQRDQWRRATAQALLALAQVPFGKLGGDGSGPGPSGSPTASPTATGTPSPTASVTPSGSVTDPGPSPTAPGVTESPTNGGGGLPTTGASVVLMVVVAVVLVGGGAGLVVATRRRGARS</sequence>
<keyword evidence="2" id="KW-0812">Transmembrane</keyword>
<dbReference type="InterPro" id="IPR008930">
    <property type="entry name" value="Terpenoid_cyclase/PrenylTrfase"/>
</dbReference>
<evidence type="ECO:0000313" key="4">
    <source>
        <dbReference type="Proteomes" id="UP001597260"/>
    </source>
</evidence>
<feature type="compositionally biased region" description="Gly residues" evidence="1">
    <location>
        <begin position="360"/>
        <end position="370"/>
    </location>
</feature>
<feature type="region of interest" description="Disordered" evidence="1">
    <location>
        <begin position="360"/>
        <end position="418"/>
    </location>
</feature>
<dbReference type="RefSeq" id="WP_377567962.1">
    <property type="nucleotide sequence ID" value="NZ_JBHTMP010000006.1"/>
</dbReference>
<dbReference type="Gene3D" id="1.50.10.20">
    <property type="match status" value="1"/>
</dbReference>